<gene>
    <name evidence="3" type="ORF">BEH84_05651</name>
</gene>
<dbReference type="InterPro" id="IPR007809">
    <property type="entry name" value="FlgN-like"/>
</dbReference>
<protein>
    <submittedName>
        <fullName evidence="3">FlgN protein</fullName>
    </submittedName>
</protein>
<comment type="caution">
    <text evidence="3">The sequence shown here is derived from an EMBL/GenBank/DDBJ whole genome shotgun (WGS) entry which is preliminary data.</text>
</comment>
<evidence type="ECO:0000313" key="4">
    <source>
        <dbReference type="Proteomes" id="UP000095003"/>
    </source>
</evidence>
<keyword evidence="1" id="KW-1005">Bacterial flagellum biogenesis</keyword>
<dbReference type="Proteomes" id="UP000095003">
    <property type="component" value="Unassembled WGS sequence"/>
</dbReference>
<dbReference type="InterPro" id="IPR036679">
    <property type="entry name" value="FlgN-like_sf"/>
</dbReference>
<reference evidence="3 4" key="1">
    <citation type="submission" date="2016-07" db="EMBL/GenBank/DDBJ databases">
        <title>Characterization of isolates of Eisenbergiella tayi derived from blood cultures, using whole genome sequencing.</title>
        <authorList>
            <person name="Burdz T."/>
            <person name="Wiebe D."/>
            <person name="Huynh C."/>
            <person name="Bernard K."/>
        </authorList>
    </citation>
    <scope>NUCLEOTIDE SEQUENCE [LARGE SCALE GENOMIC DNA]</scope>
    <source>
        <strain evidence="3 4">NML 120489</strain>
    </source>
</reference>
<sequence>MEELKKIIVELNSVFEELIPIERNKLTAAADHNVVELEECMKREQVAILQLKGLDQRREALQQKHGWNGMSFRQLAENLDEEEKADIQPVFDELDRNLQSFRDINGDVNEVIKTNLHVVENMLDKTGPYSEQGKEKETEKHYTSRKA</sequence>
<dbReference type="RefSeq" id="WP_009250533.1">
    <property type="nucleotide sequence ID" value="NZ_CABMHK010000138.1"/>
</dbReference>
<feature type="compositionally biased region" description="Basic and acidic residues" evidence="2">
    <location>
        <begin position="132"/>
        <end position="147"/>
    </location>
</feature>
<organism evidence="3 4">
    <name type="scientific">Eisenbergiella tayi</name>
    <dbReference type="NCBI Taxonomy" id="1432052"/>
    <lineage>
        <taxon>Bacteria</taxon>
        <taxon>Bacillati</taxon>
        <taxon>Bacillota</taxon>
        <taxon>Clostridia</taxon>
        <taxon>Lachnospirales</taxon>
        <taxon>Lachnospiraceae</taxon>
        <taxon>Eisenbergiella</taxon>
    </lineage>
</organism>
<proteinExistence type="predicted"/>
<dbReference type="SUPFAM" id="SSF140566">
    <property type="entry name" value="FlgN-like"/>
    <property type="match status" value="1"/>
</dbReference>
<dbReference type="EMBL" id="MCGI01000006">
    <property type="protein sequence ID" value="ODM08326.1"/>
    <property type="molecule type" value="Genomic_DNA"/>
</dbReference>
<evidence type="ECO:0000313" key="3">
    <source>
        <dbReference type="EMBL" id="ODM08326.1"/>
    </source>
</evidence>
<accession>A0A1E3AJE8</accession>
<feature type="region of interest" description="Disordered" evidence="2">
    <location>
        <begin position="124"/>
        <end position="147"/>
    </location>
</feature>
<dbReference type="Pfam" id="PF05130">
    <property type="entry name" value="FlgN"/>
    <property type="match status" value="1"/>
</dbReference>
<dbReference type="GO" id="GO:0044780">
    <property type="term" value="P:bacterial-type flagellum assembly"/>
    <property type="evidence" value="ECO:0007669"/>
    <property type="project" value="InterPro"/>
</dbReference>
<name>A0A1E3AJE8_9FIRM</name>
<dbReference type="AlphaFoldDB" id="A0A1E3AJE8"/>
<dbReference type="Gene3D" id="1.20.58.300">
    <property type="entry name" value="FlgN-like"/>
    <property type="match status" value="1"/>
</dbReference>
<evidence type="ECO:0000256" key="1">
    <source>
        <dbReference type="ARBA" id="ARBA00022795"/>
    </source>
</evidence>
<evidence type="ECO:0000256" key="2">
    <source>
        <dbReference type="SAM" id="MobiDB-lite"/>
    </source>
</evidence>